<feature type="transmembrane region" description="Helical" evidence="1">
    <location>
        <begin position="44"/>
        <end position="68"/>
    </location>
</feature>
<proteinExistence type="predicted"/>
<protein>
    <recommendedName>
        <fullName evidence="4">DUF3302 domain-containing protein</fullName>
    </recommendedName>
</protein>
<keyword evidence="3" id="KW-1185">Reference proteome</keyword>
<evidence type="ECO:0008006" key="4">
    <source>
        <dbReference type="Google" id="ProtNLM"/>
    </source>
</evidence>
<keyword evidence="1" id="KW-1133">Transmembrane helix</keyword>
<comment type="caution">
    <text evidence="2">The sequence shown here is derived from an EMBL/GenBank/DDBJ whole genome shotgun (WGS) entry which is preliminary data.</text>
</comment>
<dbReference type="EMBL" id="BAABGT010000002">
    <property type="protein sequence ID" value="GAA4535197.1"/>
    <property type="molecule type" value="Genomic_DNA"/>
</dbReference>
<keyword evidence="1" id="KW-0472">Membrane</keyword>
<evidence type="ECO:0000256" key="1">
    <source>
        <dbReference type="SAM" id="Phobius"/>
    </source>
</evidence>
<evidence type="ECO:0000313" key="2">
    <source>
        <dbReference type="EMBL" id="GAA4535197.1"/>
    </source>
</evidence>
<gene>
    <name evidence="2" type="ORF">GCM10023175_00450</name>
</gene>
<name>A0ABP8RCB4_9PSEU</name>
<organism evidence="2 3">
    <name type="scientific">Pseudonocardia xishanensis</name>
    <dbReference type="NCBI Taxonomy" id="630995"/>
    <lineage>
        <taxon>Bacteria</taxon>
        <taxon>Bacillati</taxon>
        <taxon>Actinomycetota</taxon>
        <taxon>Actinomycetes</taxon>
        <taxon>Pseudonocardiales</taxon>
        <taxon>Pseudonocardiaceae</taxon>
        <taxon>Pseudonocardia</taxon>
    </lineage>
</organism>
<reference evidence="3" key="1">
    <citation type="journal article" date="2019" name="Int. J. Syst. Evol. Microbiol.">
        <title>The Global Catalogue of Microorganisms (GCM) 10K type strain sequencing project: providing services to taxonomists for standard genome sequencing and annotation.</title>
        <authorList>
            <consortium name="The Broad Institute Genomics Platform"/>
            <consortium name="The Broad Institute Genome Sequencing Center for Infectious Disease"/>
            <person name="Wu L."/>
            <person name="Ma J."/>
        </authorList>
    </citation>
    <scope>NUCLEOTIDE SEQUENCE [LARGE SCALE GENOMIC DNA]</scope>
    <source>
        <strain evidence="3">JCM 17906</strain>
    </source>
</reference>
<keyword evidence="1" id="KW-0812">Transmembrane</keyword>
<accession>A0ABP8RCB4</accession>
<dbReference type="Proteomes" id="UP001501598">
    <property type="component" value="Unassembled WGS sequence"/>
</dbReference>
<sequence>MSSGVIAVFWLVFLGGVLVSGFVLRARAGIGIWRGMKVLGPDGFGLGWTVTAALCSLVWPVTLVLWLARGRPEPRVVFNEKAAERRRRLEAEGAADRT</sequence>
<evidence type="ECO:0000313" key="3">
    <source>
        <dbReference type="Proteomes" id="UP001501598"/>
    </source>
</evidence>